<dbReference type="OrthoDB" id="4917004at2759"/>
<dbReference type="STRING" id="1399860.A0A2C5YGP7"/>
<evidence type="ECO:0000256" key="1">
    <source>
        <dbReference type="SAM" id="MobiDB-lite"/>
    </source>
</evidence>
<feature type="signal peptide" evidence="2">
    <location>
        <begin position="1"/>
        <end position="17"/>
    </location>
</feature>
<feature type="chain" id="PRO_5012474143" evidence="2">
    <location>
        <begin position="18"/>
        <end position="785"/>
    </location>
</feature>
<organism evidence="3 4">
    <name type="scientific">Ophiocordyceps australis</name>
    <dbReference type="NCBI Taxonomy" id="1399860"/>
    <lineage>
        <taxon>Eukaryota</taxon>
        <taxon>Fungi</taxon>
        <taxon>Dikarya</taxon>
        <taxon>Ascomycota</taxon>
        <taxon>Pezizomycotina</taxon>
        <taxon>Sordariomycetes</taxon>
        <taxon>Hypocreomycetidae</taxon>
        <taxon>Hypocreales</taxon>
        <taxon>Ophiocordycipitaceae</taxon>
        <taxon>Ophiocordyceps</taxon>
    </lineage>
</organism>
<gene>
    <name evidence="3" type="ORF">CDD81_5228</name>
</gene>
<dbReference type="EMBL" id="NJET01000004">
    <property type="protein sequence ID" value="PHH66876.1"/>
    <property type="molecule type" value="Genomic_DNA"/>
</dbReference>
<feature type="region of interest" description="Disordered" evidence="1">
    <location>
        <begin position="146"/>
        <end position="212"/>
    </location>
</feature>
<evidence type="ECO:0000313" key="3">
    <source>
        <dbReference type="EMBL" id="PHH66876.1"/>
    </source>
</evidence>
<sequence length="785" mass="86555">MKATLLLYIALIGRAFSKLDEILLRRNGPENTADAIGKQIKDGLKRFGPSGFDYSVPKRPAEQDKAARGSGFDSLEVGGGDGRIPKAYRTSEIPYNPDPLGDRISAEGTGFWVPDISEGTGYIPVEFRTSEVLYNPDPLEWVQKQGAKSLSQGSSSNGARARASAVEEGDGRIPKEYRTSEIPFNPDPNERLRQHQAQSSNAKGSGRSAGRFLGPPECRPCRKKRQLCCDPTDYIEEIPGQDGAIEAEREPAELLALADDISEKEFASMVSEAGYDSVIETKWKIPIGTARTQVLGHKKRPEPSFKRIKDGLKAVAPRPDSSSLAWIKGIVDAFENDASDWQKAAALTALIPFVGCESNVIAHVKDVGADVYIVLDTALCFLADALLLGGVAPISIVVQVVRYLMRFFHPPRRLPSMDQIKAMRDEPWNSFLNHNLLEYITSKTWRDKLEAALAVRALDILSEAAAAIGMLKARNRLVLDASAAGKLHMGDVGPDEYDDATQVAVAQVREQAKAAIIRRQRQCLLSLPKLLRDDFHASLRKTARQYQDDFVKMITSDAALQEYTPFPELGATPGDLYYAYVHAHLHMQRAAATLQEDPLKLPNLLTLAYLVGVAAGTVVDADGEILPSVFRPGPLPSSGIRRAVGIAVMDPIAYYKEMHGQGEDWELLIRLTLGVLRLFRGEIEFIDLVDGSISMDDVGELQSLVAMYIGAIFGNWKIIQVSNAGYIHAMFDRDDAGLIEWIYKIPRLEAELILANISSKAEDECKRLRTVLLQEGQTRQTSWIE</sequence>
<feature type="compositionally biased region" description="Basic and acidic residues" evidence="1">
    <location>
        <begin position="169"/>
        <end position="179"/>
    </location>
</feature>
<protein>
    <submittedName>
        <fullName evidence="3">Uncharacterized protein</fullName>
    </submittedName>
</protein>
<dbReference type="AlphaFoldDB" id="A0A2C5YGP7"/>
<keyword evidence="4" id="KW-1185">Reference proteome</keyword>
<reference evidence="3 4" key="1">
    <citation type="submission" date="2017-06" db="EMBL/GenBank/DDBJ databases">
        <title>Ant-infecting Ophiocordyceps genomes reveal a high diversity of potential behavioral manipulation genes and a possible major role for enterotoxins.</title>
        <authorList>
            <person name="De Bekker C."/>
            <person name="Evans H.C."/>
            <person name="Brachmann A."/>
            <person name="Hughes D.P."/>
        </authorList>
    </citation>
    <scope>NUCLEOTIDE SEQUENCE [LARGE SCALE GENOMIC DNA]</scope>
    <source>
        <strain evidence="3 4">Map64</strain>
    </source>
</reference>
<comment type="caution">
    <text evidence="3">The sequence shown here is derived from an EMBL/GenBank/DDBJ whole genome shotgun (WGS) entry which is preliminary data.</text>
</comment>
<keyword evidence="2" id="KW-0732">Signal</keyword>
<dbReference type="Proteomes" id="UP000226192">
    <property type="component" value="Unassembled WGS sequence"/>
</dbReference>
<name>A0A2C5YGP7_9HYPO</name>
<feature type="compositionally biased region" description="Low complexity" evidence="1">
    <location>
        <begin position="153"/>
        <end position="164"/>
    </location>
</feature>
<evidence type="ECO:0000313" key="4">
    <source>
        <dbReference type="Proteomes" id="UP000226192"/>
    </source>
</evidence>
<feature type="region of interest" description="Disordered" evidence="1">
    <location>
        <begin position="55"/>
        <end position="76"/>
    </location>
</feature>
<evidence type="ECO:0000256" key="2">
    <source>
        <dbReference type="SAM" id="SignalP"/>
    </source>
</evidence>
<proteinExistence type="predicted"/>
<accession>A0A2C5YGP7</accession>